<dbReference type="OrthoDB" id="429520at2759"/>
<dbReference type="Pfam" id="PF04699">
    <property type="entry name" value="P16-Arc"/>
    <property type="match status" value="1"/>
</dbReference>
<comment type="function">
    <text evidence="5">Functions as component of the Arp2/3 complex which is involved in regulation of actin polymerization and together with an activating nucleation-promoting factor (NPF) mediates the formation of branched actin networks. Arp2/3 complex plays a critical role in the control of cell morphogenesis via the modulation of cell polarity development.</text>
</comment>
<dbReference type="Gene3D" id="1.25.40.190">
    <property type="entry name" value="Actin-related protein 2/3 complex subunit 5"/>
    <property type="match status" value="1"/>
</dbReference>
<dbReference type="InterPro" id="IPR036743">
    <property type="entry name" value="ARPC5_sf"/>
</dbReference>
<dbReference type="eggNOG" id="KOG3380">
    <property type="taxonomic scope" value="Eukaryota"/>
</dbReference>
<comment type="subcellular location">
    <subcellularLocation>
        <location evidence="1">Cytoplasm</location>
        <location evidence="1">Cytoskeleton</location>
    </subcellularLocation>
</comment>
<keyword evidence="3" id="KW-0963">Cytoplasm</keyword>
<evidence type="ECO:0000256" key="1">
    <source>
        <dbReference type="ARBA" id="ARBA00004245"/>
    </source>
</evidence>
<dbReference type="AlphaFoldDB" id="T1EDZ0"/>
<dbReference type="OMA" id="LWHEKAF"/>
<evidence type="ECO:0000256" key="3">
    <source>
        <dbReference type="ARBA" id="ARBA00022490"/>
    </source>
</evidence>
<evidence type="ECO:0000256" key="5">
    <source>
        <dbReference type="RuleBase" id="RU004301"/>
    </source>
</evidence>
<dbReference type="CTD" id="20194792"/>
<evidence type="ECO:0000313" key="7">
    <source>
        <dbReference type="EnsemblMetazoa" id="HelroP105985"/>
    </source>
</evidence>
<protein>
    <recommendedName>
        <fullName evidence="5">Actin-related protein 2/3 complex subunit 5</fullName>
    </recommendedName>
</protein>
<dbReference type="EnsemblMetazoa" id="HelroT105985">
    <property type="protein sequence ID" value="HelroP105985"/>
    <property type="gene ID" value="HelroG105985"/>
</dbReference>
<keyword evidence="8" id="KW-1185">Reference proteome</keyword>
<evidence type="ECO:0000256" key="2">
    <source>
        <dbReference type="ARBA" id="ARBA00006084"/>
    </source>
</evidence>
<dbReference type="GO" id="GO:0034314">
    <property type="term" value="P:Arp2/3 complex-mediated actin nucleation"/>
    <property type="evidence" value="ECO:0000318"/>
    <property type="project" value="GO_Central"/>
</dbReference>
<dbReference type="SUPFAM" id="SSF69103">
    <property type="entry name" value="Arp2/3 complex 16 kDa subunit ARPC5"/>
    <property type="match status" value="1"/>
</dbReference>
<evidence type="ECO:0000313" key="8">
    <source>
        <dbReference type="Proteomes" id="UP000015101"/>
    </source>
</evidence>
<dbReference type="GeneID" id="20194792"/>
<dbReference type="GO" id="GO:0030863">
    <property type="term" value="C:cortical cytoskeleton"/>
    <property type="evidence" value="ECO:0000318"/>
    <property type="project" value="GO_Central"/>
</dbReference>
<accession>T1EDZ0</accession>
<dbReference type="FunFam" id="1.25.40.190:FF:000004">
    <property type="entry name" value="Actin-related protein 2/3 complex subunit 5"/>
    <property type="match status" value="1"/>
</dbReference>
<keyword evidence="4 5" id="KW-0206">Cytoskeleton</keyword>
<dbReference type="Proteomes" id="UP000015101">
    <property type="component" value="Unassembled WGS sequence"/>
</dbReference>
<dbReference type="HOGENOM" id="CLU_101888_1_1_1"/>
<dbReference type="GO" id="GO:0005885">
    <property type="term" value="C:Arp2/3 protein complex"/>
    <property type="evidence" value="ECO:0000318"/>
    <property type="project" value="GO_Central"/>
</dbReference>
<evidence type="ECO:0000256" key="4">
    <source>
        <dbReference type="ARBA" id="ARBA00023212"/>
    </source>
</evidence>
<dbReference type="EMBL" id="KB096324">
    <property type="protein sequence ID" value="ESO06094.1"/>
    <property type="molecule type" value="Genomic_DNA"/>
</dbReference>
<dbReference type="STRING" id="6412.T1EDZ0"/>
<dbReference type="EMBL" id="AMQM01000552">
    <property type="status" value="NOT_ANNOTATED_CDS"/>
    <property type="molecule type" value="Genomic_DNA"/>
</dbReference>
<dbReference type="InterPro" id="IPR006789">
    <property type="entry name" value="ARPC5"/>
</dbReference>
<gene>
    <name evidence="7" type="primary">20194792</name>
    <name evidence="6" type="ORF">HELRODRAFT_105985</name>
</gene>
<dbReference type="PIRSF" id="PIRSF039096">
    <property type="entry name" value="p16-ARC"/>
    <property type="match status" value="1"/>
</dbReference>
<reference evidence="7" key="3">
    <citation type="submission" date="2015-06" db="UniProtKB">
        <authorList>
            <consortium name="EnsemblMetazoa"/>
        </authorList>
    </citation>
    <scope>IDENTIFICATION</scope>
</reference>
<reference evidence="8" key="1">
    <citation type="submission" date="2012-12" db="EMBL/GenBank/DDBJ databases">
        <authorList>
            <person name="Hellsten U."/>
            <person name="Grimwood J."/>
            <person name="Chapman J.A."/>
            <person name="Shapiro H."/>
            <person name="Aerts A."/>
            <person name="Otillar R.P."/>
            <person name="Terry A.Y."/>
            <person name="Boore J.L."/>
            <person name="Simakov O."/>
            <person name="Marletaz F."/>
            <person name="Cho S.-J."/>
            <person name="Edsinger-Gonzales E."/>
            <person name="Havlak P."/>
            <person name="Kuo D.-H."/>
            <person name="Larsson T."/>
            <person name="Lv J."/>
            <person name="Arendt D."/>
            <person name="Savage R."/>
            <person name="Osoegawa K."/>
            <person name="de Jong P."/>
            <person name="Lindberg D.R."/>
            <person name="Seaver E.C."/>
            <person name="Weisblat D.A."/>
            <person name="Putnam N.H."/>
            <person name="Grigoriev I.V."/>
            <person name="Rokhsar D.S."/>
        </authorList>
    </citation>
    <scope>NUCLEOTIDE SEQUENCE</scope>
</reference>
<dbReference type="GO" id="GO:0030674">
    <property type="term" value="F:protein-macromolecule adaptor activity"/>
    <property type="evidence" value="ECO:0000318"/>
    <property type="project" value="GO_Central"/>
</dbReference>
<evidence type="ECO:0000313" key="6">
    <source>
        <dbReference type="EMBL" id="ESO06094.1"/>
    </source>
</evidence>
<dbReference type="InParanoid" id="T1EDZ0"/>
<organism evidence="7 8">
    <name type="scientific">Helobdella robusta</name>
    <name type="common">Californian leech</name>
    <dbReference type="NCBI Taxonomy" id="6412"/>
    <lineage>
        <taxon>Eukaryota</taxon>
        <taxon>Metazoa</taxon>
        <taxon>Spiralia</taxon>
        <taxon>Lophotrochozoa</taxon>
        <taxon>Annelida</taxon>
        <taxon>Clitellata</taxon>
        <taxon>Hirudinea</taxon>
        <taxon>Rhynchobdellida</taxon>
        <taxon>Glossiphoniidae</taxon>
        <taxon>Helobdella</taxon>
    </lineage>
</organism>
<comment type="similarity">
    <text evidence="2 5">Belongs to the ARPC5 family.</text>
</comment>
<sequence length="150" mass="16669">MAKNTKSAAFRKINVDQYEEEQYIEEQLADDSATGPNNAEVQSLLAKGNNIDALITAISTPPVNTKNQAVKDKALELVMKVMLSFKTSEIDGAVSKLDETKLDTLMKYIYRSFDKPSENSSASLLIWHDKVFAKTGVGSIIRVLTDRKRV</sequence>
<name>T1EDZ0_HELRO</name>
<reference evidence="6 8" key="2">
    <citation type="journal article" date="2013" name="Nature">
        <title>Insights into bilaterian evolution from three spiralian genomes.</title>
        <authorList>
            <person name="Simakov O."/>
            <person name="Marletaz F."/>
            <person name="Cho S.J."/>
            <person name="Edsinger-Gonzales E."/>
            <person name="Havlak P."/>
            <person name="Hellsten U."/>
            <person name="Kuo D.H."/>
            <person name="Larsson T."/>
            <person name="Lv J."/>
            <person name="Arendt D."/>
            <person name="Savage R."/>
            <person name="Osoegawa K."/>
            <person name="de Jong P."/>
            <person name="Grimwood J."/>
            <person name="Chapman J.A."/>
            <person name="Shapiro H."/>
            <person name="Aerts A."/>
            <person name="Otillar R.P."/>
            <person name="Terry A.Y."/>
            <person name="Boore J.L."/>
            <person name="Grigoriev I.V."/>
            <person name="Lindberg D.R."/>
            <person name="Seaver E.C."/>
            <person name="Weisblat D.A."/>
            <person name="Putnam N.H."/>
            <person name="Rokhsar D.S."/>
        </authorList>
    </citation>
    <scope>NUCLEOTIDE SEQUENCE</scope>
</reference>
<dbReference type="PANTHER" id="PTHR12644">
    <property type="entry name" value="ARP2/3 COMPLEX 16 KD SUBUNIT P16-ARC"/>
    <property type="match status" value="1"/>
</dbReference>
<dbReference type="KEGG" id="hro:HELRODRAFT_105985"/>
<proteinExistence type="inferred from homology"/>
<dbReference type="RefSeq" id="XP_009015462.1">
    <property type="nucleotide sequence ID" value="XM_009017214.1"/>
</dbReference>
<dbReference type="FunCoup" id="T1EDZ0">
    <property type="interactions" value="923"/>
</dbReference>
<dbReference type="GO" id="GO:0030833">
    <property type="term" value="P:regulation of actin filament polymerization"/>
    <property type="evidence" value="ECO:0007669"/>
    <property type="project" value="InterPro"/>
</dbReference>
<dbReference type="GO" id="GO:0016477">
    <property type="term" value="P:cell migration"/>
    <property type="evidence" value="ECO:0000318"/>
    <property type="project" value="GO_Central"/>
</dbReference>